<name>A0A1T4YTA3_9ACTN</name>
<dbReference type="InterPro" id="IPR051276">
    <property type="entry name" value="Saccharopine_DH-like_oxidrdct"/>
</dbReference>
<feature type="domain" description="Saccharopine dehydrogenase NADP binding" evidence="2">
    <location>
        <begin position="6"/>
        <end position="131"/>
    </location>
</feature>
<evidence type="ECO:0000256" key="1">
    <source>
        <dbReference type="SAM" id="MobiDB-lite"/>
    </source>
</evidence>
<evidence type="ECO:0000259" key="2">
    <source>
        <dbReference type="Pfam" id="PF03435"/>
    </source>
</evidence>
<dbReference type="Gene3D" id="3.40.50.720">
    <property type="entry name" value="NAD(P)-binding Rossmann-like Domain"/>
    <property type="match status" value="1"/>
</dbReference>
<dbReference type="GO" id="GO:0009247">
    <property type="term" value="P:glycolipid biosynthetic process"/>
    <property type="evidence" value="ECO:0007669"/>
    <property type="project" value="TreeGrafter"/>
</dbReference>
<gene>
    <name evidence="3" type="ORF">SAMN06295964_0713</name>
</gene>
<dbReference type="GO" id="GO:0005886">
    <property type="term" value="C:plasma membrane"/>
    <property type="evidence" value="ECO:0007669"/>
    <property type="project" value="TreeGrafter"/>
</dbReference>
<evidence type="ECO:0000313" key="3">
    <source>
        <dbReference type="EMBL" id="SKB04798.1"/>
    </source>
</evidence>
<evidence type="ECO:0000313" key="4">
    <source>
        <dbReference type="Proteomes" id="UP000191040"/>
    </source>
</evidence>
<dbReference type="STRING" id="1736691.SAMN06295964_0713"/>
<feature type="region of interest" description="Disordered" evidence="1">
    <location>
        <begin position="194"/>
        <end position="217"/>
    </location>
</feature>
<accession>A0A1T4YTA3</accession>
<dbReference type="EMBL" id="LT796768">
    <property type="protein sequence ID" value="SKB04798.1"/>
    <property type="molecule type" value="Genomic_DNA"/>
</dbReference>
<protein>
    <submittedName>
        <fullName evidence="3">Uncharacterized conserved protein</fullName>
    </submittedName>
</protein>
<reference evidence="4" key="1">
    <citation type="submission" date="2017-02" db="EMBL/GenBank/DDBJ databases">
        <authorList>
            <person name="Varghese N."/>
            <person name="Submissions S."/>
        </authorList>
    </citation>
    <scope>NUCLEOTIDE SEQUENCE [LARGE SCALE GENOMIC DNA]</scope>
    <source>
        <strain evidence="4">9H-4</strain>
    </source>
</reference>
<dbReference type="PANTHER" id="PTHR12286">
    <property type="entry name" value="SACCHAROPINE DEHYDROGENASE-LIKE OXIDOREDUCTASE"/>
    <property type="match status" value="1"/>
</dbReference>
<organism evidence="3 4">
    <name type="scientific">Aeromicrobium choanae</name>
    <dbReference type="NCBI Taxonomy" id="1736691"/>
    <lineage>
        <taxon>Bacteria</taxon>
        <taxon>Bacillati</taxon>
        <taxon>Actinomycetota</taxon>
        <taxon>Actinomycetes</taxon>
        <taxon>Propionibacteriales</taxon>
        <taxon>Nocardioidaceae</taxon>
        <taxon>Aeromicrobium</taxon>
    </lineage>
</organism>
<dbReference type="InterPro" id="IPR005097">
    <property type="entry name" value="Sacchrp_dh_NADP-bd"/>
</dbReference>
<dbReference type="PANTHER" id="PTHR12286:SF5">
    <property type="entry name" value="SACCHAROPINE DEHYDROGENASE-LIKE OXIDOREDUCTASE"/>
    <property type="match status" value="1"/>
</dbReference>
<sequence length="385" mass="40524">MVDLTLFGATGFTGGLTADYLAVHLPADATWAIAGRSRAKLEQVAARIAATGREAPAIVVADLADDASMATMAAGTRVLISTVGPYLEHGEPAVKAAAEAGIDYVDLTGEPQFVDEMYLKYHETAVASGARLVHACGFDSIPYDLGVFHTVQQLPADAPITIKGYIRAKASFSAGTYHSALGQIGQFRGSKAAAKQRRAREGRPTGRRVRGGGRVGRAEPPVKGFGVPLPTIDPQIVLRSARALERYGPEFTYEHHAHFRTRRMMALAAPVLGAVAVGAQIPPVRALLVKLKAAGDGPSEEQRAKSWFTLTLVGLSGDTKVVTTVRGGDPGYTETAKMLAESAMSLAYDDLPEVSGQTTTAVAMGAALVNRLQNSGIDFATQPAE</sequence>
<proteinExistence type="predicted"/>
<dbReference type="InterPro" id="IPR036291">
    <property type="entry name" value="NAD(P)-bd_dom_sf"/>
</dbReference>
<keyword evidence="4" id="KW-1185">Reference proteome</keyword>
<dbReference type="AlphaFoldDB" id="A0A1T4YTA3"/>
<dbReference type="OrthoDB" id="4369409at2"/>
<dbReference type="SUPFAM" id="SSF51735">
    <property type="entry name" value="NAD(P)-binding Rossmann-fold domains"/>
    <property type="match status" value="1"/>
</dbReference>
<dbReference type="RefSeq" id="WP_078698875.1">
    <property type="nucleotide sequence ID" value="NZ_LT796768.1"/>
</dbReference>
<dbReference type="Pfam" id="PF03435">
    <property type="entry name" value="Sacchrp_dh_NADP"/>
    <property type="match status" value="1"/>
</dbReference>
<dbReference type="Proteomes" id="UP000191040">
    <property type="component" value="Chromosome I"/>
</dbReference>